<dbReference type="Proteomes" id="UP000663856">
    <property type="component" value="Unassembled WGS sequence"/>
</dbReference>
<evidence type="ECO:0000313" key="2">
    <source>
        <dbReference type="EMBL" id="CAF2084685.1"/>
    </source>
</evidence>
<dbReference type="Proteomes" id="UP000663866">
    <property type="component" value="Unassembled WGS sequence"/>
</dbReference>
<reference evidence="3" key="1">
    <citation type="submission" date="2021-02" db="EMBL/GenBank/DDBJ databases">
        <authorList>
            <person name="Nowell W R."/>
        </authorList>
    </citation>
    <scope>NUCLEOTIDE SEQUENCE</scope>
</reference>
<dbReference type="EMBL" id="CAJNRF010006785">
    <property type="protein sequence ID" value="CAF2084685.1"/>
    <property type="molecule type" value="Genomic_DNA"/>
</dbReference>
<feature type="compositionally biased region" description="Basic residues" evidence="1">
    <location>
        <begin position="42"/>
        <end position="54"/>
    </location>
</feature>
<feature type="region of interest" description="Disordered" evidence="1">
    <location>
        <begin position="30"/>
        <end position="54"/>
    </location>
</feature>
<organism evidence="3 4">
    <name type="scientific">Rotaria magnacalcarata</name>
    <dbReference type="NCBI Taxonomy" id="392030"/>
    <lineage>
        <taxon>Eukaryota</taxon>
        <taxon>Metazoa</taxon>
        <taxon>Spiralia</taxon>
        <taxon>Gnathifera</taxon>
        <taxon>Rotifera</taxon>
        <taxon>Eurotatoria</taxon>
        <taxon>Bdelloidea</taxon>
        <taxon>Philodinida</taxon>
        <taxon>Philodinidae</taxon>
        <taxon>Rotaria</taxon>
    </lineage>
</organism>
<comment type="caution">
    <text evidence="3">The sequence shown here is derived from an EMBL/GenBank/DDBJ whole genome shotgun (WGS) entry which is preliminary data.</text>
</comment>
<sequence>MENTINNELRLLAHGNSGYIWCEPPSSEQSYEQESQGQYHQPHQKKKRCHGNRKLQHFRRKCRARQTEEKDDKMNVFSVSESSNKVDLPLSNHNQNARQIQEHNETSLMGNVITNSILLTSSSPKQTYHQIPNINMNSTTNKSSIPTDKWKTSRQLIPNYLKMSSRLFVDLLCTNLASHQNKIKHWLIHTNQLRCFRRHTELLNNILLLEIEQDYWETITDSVPIEIIWLSNIPKDTTR</sequence>
<dbReference type="EMBL" id="CAJOBG010046859">
    <property type="protein sequence ID" value="CAF4455160.1"/>
    <property type="molecule type" value="Genomic_DNA"/>
</dbReference>
<evidence type="ECO:0000313" key="3">
    <source>
        <dbReference type="EMBL" id="CAF4455160.1"/>
    </source>
</evidence>
<feature type="compositionally biased region" description="Low complexity" evidence="1">
    <location>
        <begin position="30"/>
        <end position="39"/>
    </location>
</feature>
<accession>A0A820SEZ7</accession>
<proteinExistence type="predicted"/>
<name>A0A820SEZ7_9BILA</name>
<protein>
    <submittedName>
        <fullName evidence="3">Uncharacterized protein</fullName>
    </submittedName>
</protein>
<evidence type="ECO:0000313" key="4">
    <source>
        <dbReference type="Proteomes" id="UP000663866"/>
    </source>
</evidence>
<keyword evidence="4" id="KW-1185">Reference proteome</keyword>
<evidence type="ECO:0000256" key="1">
    <source>
        <dbReference type="SAM" id="MobiDB-lite"/>
    </source>
</evidence>
<gene>
    <name evidence="3" type="ORF">OVN521_LOCUS38106</name>
    <name evidence="2" type="ORF">WKI299_LOCUS16882</name>
</gene>
<dbReference type="AlphaFoldDB" id="A0A820SEZ7"/>
<feature type="non-terminal residue" evidence="3">
    <location>
        <position position="1"/>
    </location>
</feature>